<name>A0ABQ8SMQ3_PERAM</name>
<gene>
    <name evidence="1" type="ORF">ANN_18062</name>
</gene>
<sequence length="316" mass="36398">MTGAAISVKLGGIPRHFEALRTPPSPPPPHHYPPPAPLQFSDIFFNRNIPAQTALDERALLRSGRAVFTARRNGEEDTCETWNLTLREEHRLRMFENKVLRKIFGAKRDEVTGEWRKLYNTELHALYSSPDIIGNAISRRLRWAGHVARMGESRNECWLGGRREKDFGEAETLDSCDWQIAEVTCIGGGTIFSYTSIDARRLCIVLKDTRQKPWRQLYCVELKEIFGAKRDEVTGEWRKLHNTELHALYSSPDIIRNIKSRCLRWAGHVARMGESRNAYRVSVGRPEGKRPLGRSRRSWEDNIKVDLSEVGYDDRE</sequence>
<comment type="caution">
    <text evidence="1">The sequence shown here is derived from an EMBL/GenBank/DDBJ whole genome shotgun (WGS) entry which is preliminary data.</text>
</comment>
<accession>A0ABQ8SMQ3</accession>
<protein>
    <submittedName>
        <fullName evidence="1">Uncharacterized protein</fullName>
    </submittedName>
</protein>
<dbReference type="EMBL" id="JAJSOF020000023">
    <property type="protein sequence ID" value="KAJ4435447.1"/>
    <property type="molecule type" value="Genomic_DNA"/>
</dbReference>
<evidence type="ECO:0000313" key="1">
    <source>
        <dbReference type="EMBL" id="KAJ4435447.1"/>
    </source>
</evidence>
<keyword evidence="2" id="KW-1185">Reference proteome</keyword>
<organism evidence="1 2">
    <name type="scientific">Periplaneta americana</name>
    <name type="common">American cockroach</name>
    <name type="synonym">Blatta americana</name>
    <dbReference type="NCBI Taxonomy" id="6978"/>
    <lineage>
        <taxon>Eukaryota</taxon>
        <taxon>Metazoa</taxon>
        <taxon>Ecdysozoa</taxon>
        <taxon>Arthropoda</taxon>
        <taxon>Hexapoda</taxon>
        <taxon>Insecta</taxon>
        <taxon>Pterygota</taxon>
        <taxon>Neoptera</taxon>
        <taxon>Polyneoptera</taxon>
        <taxon>Dictyoptera</taxon>
        <taxon>Blattodea</taxon>
        <taxon>Blattoidea</taxon>
        <taxon>Blattidae</taxon>
        <taxon>Blattinae</taxon>
        <taxon>Periplaneta</taxon>
    </lineage>
</organism>
<reference evidence="1 2" key="1">
    <citation type="journal article" date="2022" name="Allergy">
        <title>Genome assembly and annotation of Periplaneta americana reveal a comprehensive cockroach allergen profile.</title>
        <authorList>
            <person name="Wang L."/>
            <person name="Xiong Q."/>
            <person name="Saelim N."/>
            <person name="Wang L."/>
            <person name="Nong W."/>
            <person name="Wan A.T."/>
            <person name="Shi M."/>
            <person name="Liu X."/>
            <person name="Cao Q."/>
            <person name="Hui J.H.L."/>
            <person name="Sookrung N."/>
            <person name="Leung T.F."/>
            <person name="Tungtrongchitr A."/>
            <person name="Tsui S.K.W."/>
        </authorList>
    </citation>
    <scope>NUCLEOTIDE SEQUENCE [LARGE SCALE GENOMIC DNA]</scope>
    <source>
        <strain evidence="1">PWHHKU_190912</strain>
    </source>
</reference>
<proteinExistence type="predicted"/>
<dbReference type="Proteomes" id="UP001148838">
    <property type="component" value="Unassembled WGS sequence"/>
</dbReference>
<dbReference type="PANTHER" id="PTHR47027">
    <property type="entry name" value="REVERSE TRANSCRIPTASE DOMAIN-CONTAINING PROTEIN"/>
    <property type="match status" value="1"/>
</dbReference>
<evidence type="ECO:0000313" key="2">
    <source>
        <dbReference type="Proteomes" id="UP001148838"/>
    </source>
</evidence>
<dbReference type="PANTHER" id="PTHR47027:SF20">
    <property type="entry name" value="REVERSE TRANSCRIPTASE-LIKE PROTEIN WITH RNA-DIRECTED DNA POLYMERASE DOMAIN"/>
    <property type="match status" value="1"/>
</dbReference>